<name>A0ABN8QGZ0_9CNID</name>
<sequence>MDLNGTDSSSASQFVSNDHLKQMDDDVLFHIGIRVGDLDIKKVFGDVKFVCMGGSTSRIKEFAKFIQNELKDYLKADQEPCNLSKSDRYVLYKVGPVLAVNHGIGVPSLMVIMHETLKLLHYAEAQDVRFFRIGTSGGLGLEPGTVVITTRAVNALLEPFSEQVILGKVVRFPTPLDKQLQKELLDCSGDILTAVGDTMCTHDFYEGQGRLDGAFCDYTLDDKLKFLQKIHDAGVLNIEMESASFAAMCNRANVSAAVLCVTLLDRLKGDQVTLTKEQHEDMQMRPARLVAKYIKKTLEQTNGDASPSPKRKRQKAD</sequence>
<comment type="caution">
    <text evidence="4">The sequence shown here is derived from an EMBL/GenBank/DDBJ whole genome shotgun (WGS) entry which is preliminary data.</text>
</comment>
<dbReference type="PANTHER" id="PTHR43691:SF11">
    <property type="entry name" value="FI09636P-RELATED"/>
    <property type="match status" value="1"/>
</dbReference>
<accession>A0ABN8QGZ0</accession>
<dbReference type="InterPro" id="IPR035994">
    <property type="entry name" value="Nucleoside_phosphorylase_sf"/>
</dbReference>
<dbReference type="Proteomes" id="UP001159405">
    <property type="component" value="Unassembled WGS sequence"/>
</dbReference>
<reference evidence="4 5" key="1">
    <citation type="submission" date="2022-05" db="EMBL/GenBank/DDBJ databases">
        <authorList>
            <consortium name="Genoscope - CEA"/>
            <person name="William W."/>
        </authorList>
    </citation>
    <scope>NUCLEOTIDE SEQUENCE [LARGE SCALE GENOMIC DNA]</scope>
</reference>
<evidence type="ECO:0000313" key="5">
    <source>
        <dbReference type="Proteomes" id="UP001159405"/>
    </source>
</evidence>
<keyword evidence="5" id="KW-1185">Reference proteome</keyword>
<evidence type="ECO:0000256" key="2">
    <source>
        <dbReference type="SAM" id="MobiDB-lite"/>
    </source>
</evidence>
<proteinExistence type="inferred from homology"/>
<gene>
    <name evidence="4" type="ORF">PLOB_00006222</name>
</gene>
<dbReference type="SUPFAM" id="SSF53167">
    <property type="entry name" value="Purine and uridine phosphorylases"/>
    <property type="match status" value="1"/>
</dbReference>
<dbReference type="Gene3D" id="3.40.50.1580">
    <property type="entry name" value="Nucleoside phosphorylase domain"/>
    <property type="match status" value="1"/>
</dbReference>
<comment type="similarity">
    <text evidence="1">Belongs to the PNP/UDP phosphorylase family.</text>
</comment>
<dbReference type="PANTHER" id="PTHR43691">
    <property type="entry name" value="URIDINE PHOSPHORYLASE"/>
    <property type="match status" value="1"/>
</dbReference>
<organism evidence="4 5">
    <name type="scientific">Porites lobata</name>
    <dbReference type="NCBI Taxonomy" id="104759"/>
    <lineage>
        <taxon>Eukaryota</taxon>
        <taxon>Metazoa</taxon>
        <taxon>Cnidaria</taxon>
        <taxon>Anthozoa</taxon>
        <taxon>Hexacorallia</taxon>
        <taxon>Scleractinia</taxon>
        <taxon>Fungiina</taxon>
        <taxon>Poritidae</taxon>
        <taxon>Porites</taxon>
    </lineage>
</organism>
<evidence type="ECO:0000313" key="4">
    <source>
        <dbReference type="EMBL" id="CAH3164235.1"/>
    </source>
</evidence>
<evidence type="ECO:0000259" key="3">
    <source>
        <dbReference type="Pfam" id="PF01048"/>
    </source>
</evidence>
<dbReference type="NCBIfam" id="TIGR01719">
    <property type="entry name" value="euk_UDPppase"/>
    <property type="match status" value="1"/>
</dbReference>
<dbReference type="InterPro" id="IPR000845">
    <property type="entry name" value="Nucleoside_phosphorylase_d"/>
</dbReference>
<feature type="domain" description="Nucleoside phosphorylase" evidence="3">
    <location>
        <begin position="48"/>
        <end position="295"/>
    </location>
</feature>
<feature type="region of interest" description="Disordered" evidence="2">
    <location>
        <begin position="298"/>
        <end position="317"/>
    </location>
</feature>
<evidence type="ECO:0000256" key="1">
    <source>
        <dbReference type="ARBA" id="ARBA00010456"/>
    </source>
</evidence>
<protein>
    <recommendedName>
        <fullName evidence="3">Nucleoside phosphorylase domain-containing protein</fullName>
    </recommendedName>
</protein>
<dbReference type="Pfam" id="PF01048">
    <property type="entry name" value="PNP_UDP_1"/>
    <property type="match status" value="1"/>
</dbReference>
<dbReference type="CDD" id="cd17763">
    <property type="entry name" value="UP_hUPP-like"/>
    <property type="match status" value="1"/>
</dbReference>
<dbReference type="InterPro" id="IPR010059">
    <property type="entry name" value="Uridine_phosphorylase_euk"/>
</dbReference>
<dbReference type="EMBL" id="CALNXK010000128">
    <property type="protein sequence ID" value="CAH3164235.1"/>
    <property type="molecule type" value="Genomic_DNA"/>
</dbReference>